<dbReference type="STRING" id="501010.NOSIN_23260"/>
<accession>A0A1V3C777</accession>
<dbReference type="InterPro" id="IPR000073">
    <property type="entry name" value="AB_hydrolase_1"/>
</dbReference>
<dbReference type="SUPFAM" id="SSF53474">
    <property type="entry name" value="alpha/beta-Hydrolases"/>
    <property type="match status" value="1"/>
</dbReference>
<dbReference type="GO" id="GO:0016787">
    <property type="term" value="F:hydrolase activity"/>
    <property type="evidence" value="ECO:0007669"/>
    <property type="project" value="UniProtKB-KW"/>
</dbReference>
<dbReference type="Pfam" id="PF12697">
    <property type="entry name" value="Abhydrolase_6"/>
    <property type="match status" value="1"/>
</dbReference>
<comment type="caution">
    <text evidence="2">The sequence shown here is derived from an EMBL/GenBank/DDBJ whole genome shotgun (WGS) entry which is preliminary data.</text>
</comment>
<reference evidence="3" key="1">
    <citation type="submission" date="2016-08" db="EMBL/GenBank/DDBJ databases">
        <authorList>
            <person name="Tokovenko B."/>
            <person name="Kalinowski J."/>
        </authorList>
    </citation>
    <scope>NUCLEOTIDE SEQUENCE [LARGE SCALE GENOMIC DNA]</scope>
    <source>
        <strain evidence="3">UTMC102</strain>
    </source>
</reference>
<dbReference type="PANTHER" id="PTHR43194">
    <property type="entry name" value="HYDROLASE ALPHA/BETA FOLD FAMILY"/>
    <property type="match status" value="1"/>
</dbReference>
<evidence type="ECO:0000259" key="1">
    <source>
        <dbReference type="Pfam" id="PF12697"/>
    </source>
</evidence>
<dbReference type="Gene3D" id="3.40.50.1820">
    <property type="entry name" value="alpha/beta hydrolase"/>
    <property type="match status" value="1"/>
</dbReference>
<protein>
    <submittedName>
        <fullName evidence="2">Alpha/beta hydrolase</fullName>
    </submittedName>
</protein>
<dbReference type="Proteomes" id="UP000189004">
    <property type="component" value="Unassembled WGS sequence"/>
</dbReference>
<proteinExistence type="predicted"/>
<name>A0A1V3C777_9ACTN</name>
<keyword evidence="3" id="KW-1185">Reference proteome</keyword>
<keyword evidence="2" id="KW-0378">Hydrolase</keyword>
<dbReference type="OrthoDB" id="27092at2"/>
<evidence type="ECO:0000313" key="3">
    <source>
        <dbReference type="Proteomes" id="UP000189004"/>
    </source>
</evidence>
<dbReference type="EMBL" id="MCOK01000001">
    <property type="protein sequence ID" value="OOC56386.1"/>
    <property type="molecule type" value="Genomic_DNA"/>
</dbReference>
<dbReference type="InterPro" id="IPR029058">
    <property type="entry name" value="AB_hydrolase_fold"/>
</dbReference>
<dbReference type="PANTHER" id="PTHR43194:SF5">
    <property type="entry name" value="PIMELOYL-[ACYL-CARRIER PROTEIN] METHYL ESTER ESTERASE"/>
    <property type="match status" value="1"/>
</dbReference>
<dbReference type="AlphaFoldDB" id="A0A1V3C777"/>
<gene>
    <name evidence="2" type="ORF">NOSIN_23260</name>
</gene>
<evidence type="ECO:0000313" key="2">
    <source>
        <dbReference type="EMBL" id="OOC56386.1"/>
    </source>
</evidence>
<sequence>MEPRRGTDELVHGTMVSWCVPGQGPPLVCVHGAGVSSKQTLPLVRALSGRMEAWAVDLPGFGESTAPDRDPTVTGLAEALLDWVRAQRLTEPCLLGVSMGAQVVVEAAVRAPGEVGSVVLAGPTVDPRLRSLPVLAARLMLDNFREGPSLVVSGVTDYRRAGPLRVLRSWLASRDHRIERVLPEVGRPALVLRGTKDPLCPGHWAEEVTRLLPRGRLVTVPGQPHALTAAAPGRVADLVHDFVGEAVR</sequence>
<organism evidence="2 3">
    <name type="scientific">Nocardiopsis sinuspersici</name>
    <dbReference type="NCBI Taxonomy" id="501010"/>
    <lineage>
        <taxon>Bacteria</taxon>
        <taxon>Bacillati</taxon>
        <taxon>Actinomycetota</taxon>
        <taxon>Actinomycetes</taxon>
        <taxon>Streptosporangiales</taxon>
        <taxon>Nocardiopsidaceae</taxon>
        <taxon>Nocardiopsis</taxon>
    </lineage>
</organism>
<feature type="domain" description="AB hydrolase-1" evidence="1">
    <location>
        <begin position="27"/>
        <end position="237"/>
    </location>
</feature>
<dbReference type="InterPro" id="IPR050228">
    <property type="entry name" value="Carboxylesterase_BioH"/>
</dbReference>